<protein>
    <recommendedName>
        <fullName evidence="1">Reverse transcriptase zinc-binding domain-containing protein</fullName>
    </recommendedName>
</protein>
<dbReference type="Proteomes" id="UP001281410">
    <property type="component" value="Unassembled WGS sequence"/>
</dbReference>
<keyword evidence="3" id="KW-1185">Reference proteome</keyword>
<accession>A0AAE0DV80</accession>
<evidence type="ECO:0000313" key="3">
    <source>
        <dbReference type="Proteomes" id="UP001281410"/>
    </source>
</evidence>
<dbReference type="InterPro" id="IPR044730">
    <property type="entry name" value="RNase_H-like_dom_plant"/>
</dbReference>
<dbReference type="PANTHER" id="PTHR33116">
    <property type="entry name" value="REVERSE TRANSCRIPTASE ZINC-BINDING DOMAIN-CONTAINING PROTEIN-RELATED-RELATED"/>
    <property type="match status" value="1"/>
</dbReference>
<dbReference type="InterPro" id="IPR012337">
    <property type="entry name" value="RNaseH-like_sf"/>
</dbReference>
<dbReference type="GO" id="GO:0003676">
    <property type="term" value="F:nucleic acid binding"/>
    <property type="evidence" value="ECO:0007669"/>
    <property type="project" value="InterPro"/>
</dbReference>
<proteinExistence type="predicted"/>
<evidence type="ECO:0000313" key="2">
    <source>
        <dbReference type="EMBL" id="KAK3189700.1"/>
    </source>
</evidence>
<dbReference type="InterPro" id="IPR036397">
    <property type="entry name" value="RNaseH_sf"/>
</dbReference>
<feature type="domain" description="Reverse transcriptase zinc-binding" evidence="1">
    <location>
        <begin position="258"/>
        <end position="330"/>
    </location>
</feature>
<dbReference type="Pfam" id="PF13966">
    <property type="entry name" value="zf-RVT"/>
    <property type="match status" value="1"/>
</dbReference>
<gene>
    <name evidence="2" type="ORF">Dsin_029261</name>
</gene>
<dbReference type="Gene3D" id="3.30.420.10">
    <property type="entry name" value="Ribonuclease H-like superfamily/Ribonuclease H"/>
    <property type="match status" value="1"/>
</dbReference>
<dbReference type="EMBL" id="JANJYJ010000009">
    <property type="protein sequence ID" value="KAK3189700.1"/>
    <property type="molecule type" value="Genomic_DNA"/>
</dbReference>
<organism evidence="2 3">
    <name type="scientific">Dipteronia sinensis</name>
    <dbReference type="NCBI Taxonomy" id="43782"/>
    <lineage>
        <taxon>Eukaryota</taxon>
        <taxon>Viridiplantae</taxon>
        <taxon>Streptophyta</taxon>
        <taxon>Embryophyta</taxon>
        <taxon>Tracheophyta</taxon>
        <taxon>Spermatophyta</taxon>
        <taxon>Magnoliopsida</taxon>
        <taxon>eudicotyledons</taxon>
        <taxon>Gunneridae</taxon>
        <taxon>Pentapetalae</taxon>
        <taxon>rosids</taxon>
        <taxon>malvids</taxon>
        <taxon>Sapindales</taxon>
        <taxon>Sapindaceae</taxon>
        <taxon>Hippocastanoideae</taxon>
        <taxon>Acereae</taxon>
        <taxon>Dipteronia</taxon>
    </lineage>
</organism>
<name>A0AAE0DV80_9ROSI</name>
<sequence>MDSFVVAEEIVHKWKTDKVGGLLVKLDFEKAYDNVDHLFLDDMMSSMGFGMSWRKWMRDCISSPTLSVLVNAVEGLNACFSKAHELKLVNGVTFGENAVHILHLQFADDTILFLEPKLLGLLNTKRMLRCFELASGLRINFHKSCICRVGKRRTSEEEWARGFKCKEATLPITYLGWPLGGRPNKGLGYEQEPIGQMSVKEYGRWLNSKWIWNVELRRPLFGWEMKQWNCLMEVLDCIAIHGQVSDALAWIHNSNGLFSVRSFRRCLESENFVLSEGSNLMWQGIFPPKVEVFIWQMIKGRVMVKELLQRFDSGSLSDMSCSLCNTDVETKRIHARAWSLLFFATVWTVWEARNGMVFRGKEADFTVAADMVKFRFAWWFKHYRKGLTDAVMMIFLNIKDCFTESTMVKQRSLGTWIPLSFDVLKFNIDGAARGSPGPADSNSAEIMAIHKASKTCASKPDFIGRDIVIVSDSMTAVTWVNDGSFGSVKHVNLIYKIRGNLIKLGKMVVIYNSRALNSFVDMLAKKGSNRGGDILVWGNV</sequence>
<evidence type="ECO:0000259" key="1">
    <source>
        <dbReference type="Pfam" id="PF13966"/>
    </source>
</evidence>
<dbReference type="InterPro" id="IPR026960">
    <property type="entry name" value="RVT-Znf"/>
</dbReference>
<reference evidence="2" key="1">
    <citation type="journal article" date="2023" name="Plant J.">
        <title>Genome sequences and population genomics provide insights into the demographic history, inbreeding, and mutation load of two 'living fossil' tree species of Dipteronia.</title>
        <authorList>
            <person name="Feng Y."/>
            <person name="Comes H.P."/>
            <person name="Chen J."/>
            <person name="Zhu S."/>
            <person name="Lu R."/>
            <person name="Zhang X."/>
            <person name="Li P."/>
            <person name="Qiu J."/>
            <person name="Olsen K.M."/>
            <person name="Qiu Y."/>
        </authorList>
    </citation>
    <scope>NUCLEOTIDE SEQUENCE</scope>
    <source>
        <strain evidence="2">NBL</strain>
    </source>
</reference>
<dbReference type="AlphaFoldDB" id="A0AAE0DV80"/>
<dbReference type="SUPFAM" id="SSF53098">
    <property type="entry name" value="Ribonuclease H-like"/>
    <property type="match status" value="1"/>
</dbReference>
<comment type="caution">
    <text evidence="2">The sequence shown here is derived from an EMBL/GenBank/DDBJ whole genome shotgun (WGS) entry which is preliminary data.</text>
</comment>
<dbReference type="CDD" id="cd06222">
    <property type="entry name" value="RNase_H_like"/>
    <property type="match status" value="1"/>
</dbReference>
<dbReference type="PANTHER" id="PTHR33116:SF75">
    <property type="entry name" value="RIBONUCLEASE H PROTEIN"/>
    <property type="match status" value="1"/>
</dbReference>